<evidence type="ECO:0000256" key="3">
    <source>
        <dbReference type="SAM" id="MobiDB-lite"/>
    </source>
</evidence>
<reference evidence="7 8" key="1">
    <citation type="submission" date="2019-02" db="EMBL/GenBank/DDBJ databases">
        <title>Genomic Encyclopedia of Type Strains, Phase IV (KMG-IV): sequencing the most valuable type-strain genomes for metagenomic binning, comparative biology and taxonomic classification.</title>
        <authorList>
            <person name="Goeker M."/>
        </authorList>
    </citation>
    <scope>NUCLEOTIDE SEQUENCE [LARGE SCALE GENOMIC DNA]</scope>
    <source>
        <strain evidence="7 8">DSM 101727</strain>
    </source>
</reference>
<evidence type="ECO:0000256" key="1">
    <source>
        <dbReference type="ARBA" id="ARBA00010830"/>
    </source>
</evidence>
<dbReference type="AlphaFoldDB" id="A0A4Q7L2G0"/>
<feature type="signal peptide" evidence="4">
    <location>
        <begin position="1"/>
        <end position="32"/>
    </location>
</feature>
<dbReference type="Proteomes" id="UP000294257">
    <property type="component" value="Unassembled WGS sequence"/>
</dbReference>
<dbReference type="Pfam" id="PF01471">
    <property type="entry name" value="PG_binding_1"/>
    <property type="match status" value="1"/>
</dbReference>
<organism evidence="7 8">
    <name type="scientific">Herbihabitans rhizosphaerae</name>
    <dbReference type="NCBI Taxonomy" id="1872711"/>
    <lineage>
        <taxon>Bacteria</taxon>
        <taxon>Bacillati</taxon>
        <taxon>Actinomycetota</taxon>
        <taxon>Actinomycetes</taxon>
        <taxon>Pseudonocardiales</taxon>
        <taxon>Pseudonocardiaceae</taxon>
        <taxon>Herbihabitans</taxon>
    </lineage>
</organism>
<accession>A0A4Q7L2G0</accession>
<comment type="caution">
    <text evidence="7">The sequence shown here is derived from an EMBL/GenBank/DDBJ whole genome shotgun (WGS) entry which is preliminary data.</text>
</comment>
<keyword evidence="2" id="KW-0378">Hydrolase</keyword>
<evidence type="ECO:0000256" key="2">
    <source>
        <dbReference type="ARBA" id="ARBA00022801"/>
    </source>
</evidence>
<dbReference type="Gene3D" id="1.10.530.10">
    <property type="match status" value="1"/>
</dbReference>
<feature type="domain" description="Peptidoglycan binding-like" evidence="5">
    <location>
        <begin position="169"/>
        <end position="221"/>
    </location>
</feature>
<dbReference type="InterPro" id="IPR036366">
    <property type="entry name" value="PGBDSf"/>
</dbReference>
<feature type="region of interest" description="Disordered" evidence="3">
    <location>
        <begin position="133"/>
        <end position="152"/>
    </location>
</feature>
<feature type="compositionally biased region" description="Pro residues" evidence="3">
    <location>
        <begin position="141"/>
        <end position="152"/>
    </location>
</feature>
<dbReference type="RefSeq" id="WP_130343535.1">
    <property type="nucleotide sequence ID" value="NZ_SGWQ01000002.1"/>
</dbReference>
<gene>
    <name evidence="7" type="ORF">EV193_102719</name>
</gene>
<keyword evidence="4" id="KW-0732">Signal</keyword>
<feature type="domain" description="Resuscitation-promoting factor core lysozyme-like" evidence="6">
    <location>
        <begin position="38"/>
        <end position="107"/>
    </location>
</feature>
<evidence type="ECO:0000259" key="6">
    <source>
        <dbReference type="Pfam" id="PF06737"/>
    </source>
</evidence>
<evidence type="ECO:0000259" key="5">
    <source>
        <dbReference type="Pfam" id="PF01471"/>
    </source>
</evidence>
<dbReference type="InterPro" id="IPR036365">
    <property type="entry name" value="PGBD-like_sf"/>
</dbReference>
<proteinExistence type="inferred from homology"/>
<dbReference type="Gene3D" id="1.10.101.10">
    <property type="entry name" value="PGBD-like superfamily/PGBD"/>
    <property type="match status" value="1"/>
</dbReference>
<evidence type="ECO:0000313" key="8">
    <source>
        <dbReference type="Proteomes" id="UP000294257"/>
    </source>
</evidence>
<dbReference type="CDD" id="cd13925">
    <property type="entry name" value="RPF"/>
    <property type="match status" value="1"/>
</dbReference>
<name>A0A4Q7L2G0_9PSEU</name>
<sequence length="224" mass="24676">MSGKRVVRGIAKLLLVAAAAAGIQVFVMSVSAAADPPRHDWSKLRACEASGRYNTNTGNGYYGAYQFDLSTWRSVKGAGLPHQASSSEQDYRALYLYRMRGWQPWECADGKHLALRNDRDARSKVVPSRADSAYIGGHVRPPAPPRPPVPPSAPAAWPGKVYAFGDCDEALKAFQLRMNAFGYDFQGSGCYYQETHQAVLDLQRANHIRDSGRLGPKTWKAAFK</sequence>
<feature type="chain" id="PRO_5039610398" evidence="4">
    <location>
        <begin position="33"/>
        <end position="224"/>
    </location>
</feature>
<dbReference type="SUPFAM" id="SSF47090">
    <property type="entry name" value="PGBD-like"/>
    <property type="match status" value="1"/>
</dbReference>
<dbReference type="OrthoDB" id="1404170at2"/>
<dbReference type="InterPro" id="IPR002477">
    <property type="entry name" value="Peptidoglycan-bd-like"/>
</dbReference>
<evidence type="ECO:0000313" key="7">
    <source>
        <dbReference type="EMBL" id="RZS43738.1"/>
    </source>
</evidence>
<dbReference type="InterPro" id="IPR010618">
    <property type="entry name" value="RPF"/>
</dbReference>
<dbReference type="InterPro" id="IPR023346">
    <property type="entry name" value="Lysozyme-like_dom_sf"/>
</dbReference>
<keyword evidence="8" id="KW-1185">Reference proteome</keyword>
<evidence type="ECO:0000256" key="4">
    <source>
        <dbReference type="SAM" id="SignalP"/>
    </source>
</evidence>
<dbReference type="EMBL" id="SGWQ01000002">
    <property type="protein sequence ID" value="RZS43738.1"/>
    <property type="molecule type" value="Genomic_DNA"/>
</dbReference>
<protein>
    <submittedName>
        <fullName evidence="7">Putative peptidoglycan binding protein</fullName>
    </submittedName>
</protein>
<dbReference type="GO" id="GO:0016787">
    <property type="term" value="F:hydrolase activity"/>
    <property type="evidence" value="ECO:0007669"/>
    <property type="project" value="UniProtKB-KW"/>
</dbReference>
<dbReference type="SUPFAM" id="SSF53955">
    <property type="entry name" value="Lysozyme-like"/>
    <property type="match status" value="1"/>
</dbReference>
<comment type="similarity">
    <text evidence="1">Belongs to the transglycosylase family. Rpf subfamily.</text>
</comment>
<dbReference type="Pfam" id="PF06737">
    <property type="entry name" value="Transglycosylas"/>
    <property type="match status" value="1"/>
</dbReference>